<dbReference type="InterPro" id="IPR006311">
    <property type="entry name" value="TAT_signal"/>
</dbReference>
<evidence type="ECO:0000256" key="1">
    <source>
        <dbReference type="ARBA" id="ARBA00011073"/>
    </source>
</evidence>
<feature type="active site" description="Charge relay system" evidence="5 6">
    <location>
        <position position="423"/>
    </location>
</feature>
<keyword evidence="7" id="KW-0732">Signal</keyword>
<dbReference type="InterPro" id="IPR008969">
    <property type="entry name" value="CarboxyPept-like_regulatory"/>
</dbReference>
<reference evidence="9" key="1">
    <citation type="submission" date="2022-01" db="EMBL/GenBank/DDBJ databases">
        <title>Antribacter sp. nov., isolated from Guizhou of China.</title>
        <authorList>
            <person name="Chengliang C."/>
            <person name="Ya Z."/>
        </authorList>
    </citation>
    <scope>NUCLEOTIDE SEQUENCE</scope>
    <source>
        <strain evidence="9">KLBMP 9083</strain>
    </source>
</reference>
<protein>
    <submittedName>
        <fullName evidence="9">S8 family serine peptidase</fullName>
    </submittedName>
</protein>
<evidence type="ECO:0000256" key="7">
    <source>
        <dbReference type="SAM" id="SignalP"/>
    </source>
</evidence>
<feature type="active site" description="Charge relay system" evidence="5 6">
    <location>
        <position position="204"/>
    </location>
</feature>
<evidence type="ECO:0000259" key="8">
    <source>
        <dbReference type="Pfam" id="PF00082"/>
    </source>
</evidence>
<dbReference type="Pfam" id="PF00082">
    <property type="entry name" value="Peptidase_S8"/>
    <property type="match status" value="1"/>
</dbReference>
<name>A0AA41QBT6_9MICO</name>
<evidence type="ECO:0000256" key="5">
    <source>
        <dbReference type="PIRSR" id="PIRSR615500-1"/>
    </source>
</evidence>
<dbReference type="GO" id="GO:0006508">
    <property type="term" value="P:proteolysis"/>
    <property type="evidence" value="ECO:0007669"/>
    <property type="project" value="UniProtKB-KW"/>
</dbReference>
<dbReference type="PANTHER" id="PTHR43806">
    <property type="entry name" value="PEPTIDASE S8"/>
    <property type="match status" value="1"/>
</dbReference>
<dbReference type="GO" id="GO:0004252">
    <property type="term" value="F:serine-type endopeptidase activity"/>
    <property type="evidence" value="ECO:0007669"/>
    <property type="project" value="UniProtKB-UniRule"/>
</dbReference>
<evidence type="ECO:0000256" key="3">
    <source>
        <dbReference type="ARBA" id="ARBA00022801"/>
    </source>
</evidence>
<evidence type="ECO:0000313" key="9">
    <source>
        <dbReference type="EMBL" id="MCF4120565.1"/>
    </source>
</evidence>
<dbReference type="SUPFAM" id="SSF52743">
    <property type="entry name" value="Subtilisin-like"/>
    <property type="match status" value="1"/>
</dbReference>
<dbReference type="Proteomes" id="UP001165405">
    <property type="component" value="Unassembled WGS sequence"/>
</dbReference>
<dbReference type="Gene3D" id="3.40.50.200">
    <property type="entry name" value="Peptidase S8/S53 domain"/>
    <property type="match status" value="1"/>
</dbReference>
<accession>A0AA41QBT6</accession>
<gene>
    <name evidence="9" type="ORF">L1785_06215</name>
</gene>
<comment type="caution">
    <text evidence="9">The sequence shown here is derived from an EMBL/GenBank/DDBJ whole genome shotgun (WGS) entry which is preliminary data.</text>
</comment>
<dbReference type="SUPFAM" id="SSF49464">
    <property type="entry name" value="Carboxypeptidase regulatory domain-like"/>
    <property type="match status" value="2"/>
</dbReference>
<evidence type="ECO:0000256" key="2">
    <source>
        <dbReference type="ARBA" id="ARBA00022670"/>
    </source>
</evidence>
<keyword evidence="10" id="KW-1185">Reference proteome</keyword>
<organism evidence="9 10">
    <name type="scientific">Antribacter soli</name>
    <dbReference type="NCBI Taxonomy" id="2910976"/>
    <lineage>
        <taxon>Bacteria</taxon>
        <taxon>Bacillati</taxon>
        <taxon>Actinomycetota</taxon>
        <taxon>Actinomycetes</taxon>
        <taxon>Micrococcales</taxon>
        <taxon>Promicromonosporaceae</taxon>
        <taxon>Antribacter</taxon>
    </lineage>
</organism>
<keyword evidence="2 6" id="KW-0645">Protease</keyword>
<proteinExistence type="inferred from homology"/>
<comment type="similarity">
    <text evidence="1 6">Belongs to the peptidase S8 family.</text>
</comment>
<evidence type="ECO:0000313" key="10">
    <source>
        <dbReference type="Proteomes" id="UP001165405"/>
    </source>
</evidence>
<dbReference type="EMBL" id="JAKGSG010000022">
    <property type="protein sequence ID" value="MCF4120565.1"/>
    <property type="molecule type" value="Genomic_DNA"/>
</dbReference>
<dbReference type="InterPro" id="IPR036852">
    <property type="entry name" value="Peptidase_S8/S53_dom_sf"/>
</dbReference>
<dbReference type="PROSITE" id="PS51892">
    <property type="entry name" value="SUBTILASE"/>
    <property type="match status" value="1"/>
</dbReference>
<dbReference type="InterPro" id="IPR013784">
    <property type="entry name" value="Carb-bd-like_fold"/>
</dbReference>
<feature type="signal peptide" evidence="7">
    <location>
        <begin position="1"/>
        <end position="34"/>
    </location>
</feature>
<feature type="chain" id="PRO_5041297368" evidence="7">
    <location>
        <begin position="35"/>
        <end position="1360"/>
    </location>
</feature>
<dbReference type="PROSITE" id="PS51318">
    <property type="entry name" value="TAT"/>
    <property type="match status" value="1"/>
</dbReference>
<dbReference type="InterPro" id="IPR015500">
    <property type="entry name" value="Peptidase_S8_subtilisin-rel"/>
</dbReference>
<sequence length="1360" mass="136960">MHRRTALARRASIAVSAIVALAATSAVSVVPALAAPAPTTLHTDVIRDAADKFTSTAHDQLEAGKADFWVKMSDTADLAAAKDIADWGERGQYVHDALTTTAQASQASTLAELEAAGVEYEPYWISNRVLVKSGTLELATSLAASVEVEEIHETVTLEIPEPVAVEPSTADGPNAPEWGLEAINAPEAWAMGATGAGIVVSNNDTGVQVDHPALAAQYRGKQADGTIDNNYSWGDTSSACGGAPCDSNGHGTHTIGTMVGDDGGSNQIGVAPDAKWIAVNGCDTCSDADLLEAGEWIAAPTDLAGQNPDVTKRPHVVNNSWGYRAAGTIDDWYSDITSAWEAAGIFGAWSAGNSGSACTTTSSPGANTTSYSSGAFDANGAIASFSSRGPGEDGLTKPNIAAPGVSVRSSIPGSGYAAYSGTSMAAPHLAGAVALLWSYAPSLVGDIEETKRLLDESATDVDNTTCGGTAADNNVWGEGKLDVVALLELAPLAAGTFSGTVTGDGGPVAGASVAFDGPTDRTVTTGADGAFTVMVEAGDYSVAASAFGFVSETTTATVAAEGSTTVDFDLVAAPRFAVTGTVTESVTGGVVAGTAVTLSPGGLSTTSGADGRFSFADVPAGTYTIGTPATACAEASSAQVVVDGAENVPLSVTFKYDDGGYFCAVGAGSYLQGDTLVALTGDDRFTSVAIPFAFPLYGADYSTAYVSTNGFLNFLAGTSSLSNGAIPSTAVPNAALYPFWDDLYFDVSAGLYQGTSTIDGVQAFTLEWRNVRKYSPSTDRLNFSVTLFEDGKVVYGYGDLTETATAKGSSATVGLENATGTVASQYSYNSASLSDGVSITYDLAPMGTVTGVVKDYNTKAAIAGASVTVTAADGDAKVLTTGADGTYSVDLVIGRYGVVFEADDYTAISKDVNVTEGVTLTTNAQLKAGRLAVSTTAVGASLAMGGSVSRNIKVTNTGSAPAVVNLSAGDGGFGMLGATSTETAVIKGVEGTATVPGSSKPEAGSGLAVQGSAGLSGSGSGVAGTSVMPEAAAVPLGEETITHSASQAIVANNSVACTSGSQTQDNAYLRTFTLADFGIDGAFDVSSVSFGVEVAGVAQPLTVKLYSLDGALTYANMTLIGSAEATVAAGTSAAIVNVPVVGSVPQGGTLAVEIDVPAGGRLFIGSNDAGQTAPSYLRSEACSIPEPTDTADIGFPGMHVVMNVSGSTSGGAGVEWLDVQPPTFTLAPGQAVTAIATITAAVDQPGTYTAAIAIGNDTPYTVAPVTATMTVKAPAGWGKITGTVTGDGTPLDGAVVHLDGISYDVTLLTDADGTYAYWMQKSNAPLQVTVAAQGFIPKTAKAQIVAGQTTVYNFDLDPLP</sequence>
<keyword evidence="3 6" id="KW-0378">Hydrolase</keyword>
<dbReference type="Pfam" id="PF13620">
    <property type="entry name" value="CarboxypepD_reg"/>
    <property type="match status" value="3"/>
</dbReference>
<keyword evidence="4 6" id="KW-0720">Serine protease</keyword>
<dbReference type="InterPro" id="IPR000209">
    <property type="entry name" value="Peptidase_S8/S53_dom"/>
</dbReference>
<dbReference type="SUPFAM" id="SSF49452">
    <property type="entry name" value="Starch-binding domain-like"/>
    <property type="match status" value="2"/>
</dbReference>
<evidence type="ECO:0000256" key="6">
    <source>
        <dbReference type="PROSITE-ProRule" id="PRU01240"/>
    </source>
</evidence>
<dbReference type="PANTHER" id="PTHR43806:SF67">
    <property type="entry name" value="EGF-LIKE DOMAIN-CONTAINING PROTEIN"/>
    <property type="match status" value="1"/>
</dbReference>
<evidence type="ECO:0000256" key="4">
    <source>
        <dbReference type="ARBA" id="ARBA00022825"/>
    </source>
</evidence>
<dbReference type="GO" id="GO:0030246">
    <property type="term" value="F:carbohydrate binding"/>
    <property type="evidence" value="ECO:0007669"/>
    <property type="project" value="InterPro"/>
</dbReference>
<dbReference type="InterPro" id="IPR050131">
    <property type="entry name" value="Peptidase_S8_subtilisin-like"/>
</dbReference>
<dbReference type="RefSeq" id="WP_236088338.1">
    <property type="nucleotide sequence ID" value="NZ_JAKGSG010000022.1"/>
</dbReference>
<feature type="active site" description="Charge relay system" evidence="5 6">
    <location>
        <position position="250"/>
    </location>
</feature>
<feature type="domain" description="Peptidase S8/S53" evidence="8">
    <location>
        <begin position="195"/>
        <end position="462"/>
    </location>
</feature>
<dbReference type="Gene3D" id="2.60.40.1120">
    <property type="entry name" value="Carboxypeptidase-like, regulatory domain"/>
    <property type="match status" value="4"/>
</dbReference>
<dbReference type="PRINTS" id="PR00723">
    <property type="entry name" value="SUBTILISIN"/>
</dbReference>